<dbReference type="AlphaFoldDB" id="A0A8X6HDM7"/>
<organism evidence="2 3">
    <name type="scientific">Trichonephila clavata</name>
    <name type="common">Joro spider</name>
    <name type="synonym">Nephila clavata</name>
    <dbReference type="NCBI Taxonomy" id="2740835"/>
    <lineage>
        <taxon>Eukaryota</taxon>
        <taxon>Metazoa</taxon>
        <taxon>Ecdysozoa</taxon>
        <taxon>Arthropoda</taxon>
        <taxon>Chelicerata</taxon>
        <taxon>Arachnida</taxon>
        <taxon>Araneae</taxon>
        <taxon>Araneomorphae</taxon>
        <taxon>Entelegynae</taxon>
        <taxon>Araneoidea</taxon>
        <taxon>Nephilidae</taxon>
        <taxon>Trichonephila</taxon>
    </lineage>
</organism>
<dbReference type="Proteomes" id="UP000887116">
    <property type="component" value="Unassembled WGS sequence"/>
</dbReference>
<sequence length="81" mass="9266">MSEDELQGYDPDPQNQRRSRRSVNSSPDSSTDPLNDTMVRSCSLNLTDLRKLAVVMFDQPLLYESLILFICRQAKDIICSK</sequence>
<evidence type="ECO:0000256" key="1">
    <source>
        <dbReference type="SAM" id="MobiDB-lite"/>
    </source>
</evidence>
<dbReference type="EMBL" id="BMAO01005379">
    <property type="protein sequence ID" value="GFR01114.1"/>
    <property type="molecule type" value="Genomic_DNA"/>
</dbReference>
<accession>A0A8X6HDM7</accession>
<name>A0A8X6HDM7_TRICU</name>
<feature type="region of interest" description="Disordered" evidence="1">
    <location>
        <begin position="1"/>
        <end position="37"/>
    </location>
</feature>
<protein>
    <submittedName>
        <fullName evidence="2">Uncharacterized protein</fullName>
    </submittedName>
</protein>
<evidence type="ECO:0000313" key="2">
    <source>
        <dbReference type="EMBL" id="GFR01114.1"/>
    </source>
</evidence>
<comment type="caution">
    <text evidence="2">The sequence shown here is derived from an EMBL/GenBank/DDBJ whole genome shotgun (WGS) entry which is preliminary data.</text>
</comment>
<gene>
    <name evidence="2" type="ORF">TNCT_291871</name>
</gene>
<proteinExistence type="predicted"/>
<keyword evidence="3" id="KW-1185">Reference proteome</keyword>
<evidence type="ECO:0000313" key="3">
    <source>
        <dbReference type="Proteomes" id="UP000887116"/>
    </source>
</evidence>
<reference evidence="2" key="1">
    <citation type="submission" date="2020-07" db="EMBL/GenBank/DDBJ databases">
        <title>Multicomponent nature underlies the extraordinary mechanical properties of spider dragline silk.</title>
        <authorList>
            <person name="Kono N."/>
            <person name="Nakamura H."/>
            <person name="Mori M."/>
            <person name="Yoshida Y."/>
            <person name="Ohtoshi R."/>
            <person name="Malay A.D."/>
            <person name="Moran D.A.P."/>
            <person name="Tomita M."/>
            <person name="Numata K."/>
            <person name="Arakawa K."/>
        </authorList>
    </citation>
    <scope>NUCLEOTIDE SEQUENCE</scope>
</reference>